<protein>
    <recommendedName>
        <fullName evidence="3">Phosphotransacetylase</fullName>
    </recommendedName>
</protein>
<evidence type="ECO:0000313" key="2">
    <source>
        <dbReference type="Proteomes" id="UP000256485"/>
    </source>
</evidence>
<evidence type="ECO:0000313" key="1">
    <source>
        <dbReference type="EMBL" id="REF35541.1"/>
    </source>
</evidence>
<keyword evidence="2" id="KW-1185">Reference proteome</keyword>
<comment type="caution">
    <text evidence="1">The sequence shown here is derived from an EMBL/GenBank/DDBJ whole genome shotgun (WGS) entry which is preliminary data.</text>
</comment>
<dbReference type="EMBL" id="QTUC01000001">
    <property type="protein sequence ID" value="REF35541.1"/>
    <property type="molecule type" value="Genomic_DNA"/>
</dbReference>
<reference evidence="1 2" key="1">
    <citation type="submission" date="2018-08" db="EMBL/GenBank/DDBJ databases">
        <title>Sequencing the genomes of 1000 actinobacteria strains.</title>
        <authorList>
            <person name="Klenk H.-P."/>
        </authorList>
    </citation>
    <scope>NUCLEOTIDE SEQUENCE [LARGE SCALE GENOMIC DNA]</scope>
    <source>
        <strain evidence="1 2">DSM 22891</strain>
    </source>
</reference>
<evidence type="ECO:0008006" key="3">
    <source>
        <dbReference type="Google" id="ProtNLM"/>
    </source>
</evidence>
<dbReference type="OrthoDB" id="5179979at2"/>
<gene>
    <name evidence="1" type="ORF">DFJ64_0922</name>
</gene>
<name>A0A3D9VDY7_THECX</name>
<dbReference type="Proteomes" id="UP000256485">
    <property type="component" value="Unassembled WGS sequence"/>
</dbReference>
<proteinExistence type="predicted"/>
<organism evidence="1 2">
    <name type="scientific">Thermasporomyces composti</name>
    <dbReference type="NCBI Taxonomy" id="696763"/>
    <lineage>
        <taxon>Bacteria</taxon>
        <taxon>Bacillati</taxon>
        <taxon>Actinomycetota</taxon>
        <taxon>Actinomycetes</taxon>
        <taxon>Propionibacteriales</taxon>
        <taxon>Nocardioidaceae</taxon>
        <taxon>Thermasporomyces</taxon>
    </lineage>
</organism>
<sequence length="211" mass="22588">MRGDPLCPRCHGKLRSPSVWEASWTCPVHGRVEPLWPFAQPSTEFITWLADEIQLPAWLPWPLPHGWVLTGAGYAGRDPKSARASVVACSGPNPLGGAGELMLVAEDMGVGVGAGYAALPGPDPGESIGRGGPQAKVEAAGRLTPLWVVPGPDDRAIYVGEAEGHWLWLVFYPETAGALLLDLLQLADMRGLGHEIELLPYGALTPRMYEP</sequence>
<accession>A0A3D9VDY7</accession>
<dbReference type="InterPro" id="IPR046646">
    <property type="entry name" value="DUF6758"/>
</dbReference>
<dbReference type="Pfam" id="PF20544">
    <property type="entry name" value="DUF6758"/>
    <property type="match status" value="1"/>
</dbReference>
<dbReference type="AlphaFoldDB" id="A0A3D9VDY7"/>